<dbReference type="PANTHER" id="PTHR22722:SF5">
    <property type="entry name" value="LOW-DENSITY LIPOPROTEIN RECEPTOR-RELATED PROTEIN 1B"/>
    <property type="match status" value="1"/>
</dbReference>
<dbReference type="FunFam" id="4.10.400.10:FF:000034">
    <property type="entry name" value="Low-density lipoprotein receptor-related protein 2"/>
    <property type="match status" value="2"/>
</dbReference>
<feature type="disulfide bond" evidence="10">
    <location>
        <begin position="49"/>
        <end position="61"/>
    </location>
</feature>
<comment type="subcellular location">
    <subcellularLocation>
        <location evidence="1">Membrane</location>
        <topology evidence="1">Single-pass membrane protein</topology>
    </subcellularLocation>
</comment>
<feature type="disulfide bond" evidence="10">
    <location>
        <begin position="86"/>
        <end position="98"/>
    </location>
</feature>
<feature type="disulfide bond" evidence="10">
    <location>
        <begin position="186"/>
        <end position="201"/>
    </location>
</feature>
<feature type="disulfide bond" evidence="10">
    <location>
        <begin position="15"/>
        <end position="33"/>
    </location>
</feature>
<keyword evidence="5" id="KW-1133">Transmembrane helix</keyword>
<feature type="disulfide bond" evidence="10">
    <location>
        <begin position="8"/>
        <end position="20"/>
    </location>
</feature>
<keyword evidence="6" id="KW-0472">Membrane</keyword>
<feature type="disulfide bond" evidence="10">
    <location>
        <begin position="105"/>
        <end position="120"/>
    </location>
</feature>
<evidence type="ECO:0000256" key="6">
    <source>
        <dbReference type="ARBA" id="ARBA00023136"/>
    </source>
</evidence>
<protein>
    <submittedName>
        <fullName evidence="11">Uncharacterized protein</fullName>
    </submittedName>
</protein>
<feature type="disulfide bond" evidence="10">
    <location>
        <begin position="27"/>
        <end position="42"/>
    </location>
</feature>
<dbReference type="Proteomes" id="UP001159042">
    <property type="component" value="Unassembled WGS sequence"/>
</dbReference>
<evidence type="ECO:0000256" key="5">
    <source>
        <dbReference type="ARBA" id="ARBA00022989"/>
    </source>
</evidence>
<feature type="disulfide bond" evidence="10">
    <location>
        <begin position="246"/>
        <end position="258"/>
    </location>
</feature>
<evidence type="ECO:0000256" key="9">
    <source>
        <dbReference type="ARBA" id="ARBA00023180"/>
    </source>
</evidence>
<feature type="disulfide bond" evidence="10">
    <location>
        <begin position="67"/>
        <end position="82"/>
    </location>
</feature>
<evidence type="ECO:0000256" key="3">
    <source>
        <dbReference type="ARBA" id="ARBA00022729"/>
    </source>
</evidence>
<sequence>MLFTESSCAANEFRCSDGICIDVSFRCDTVPDCFDNSDERNCDSTLSVCGDGNVTCQDGSCVPGKRCDHIFDCLDNSDEVGCEGLCSLSEFRCNDGACIDERLRCDGLRDCRDGSDEENCGMSLKLRSFSAHFDLSWKASSVVIQRFINFYNFASVNLSFYFINILACRQDQFDCGDDCINIDYRCDGYPDCKDSRDELDCGNAVACTSSEFECDADRRCIPIHLRCNAHPDCSDGSDEFDCVHRCASNEVTCSDGACIPSYQQCNGVPDCSSGSDEEGCRSFIVILWRMSTSSTQFALS</sequence>
<dbReference type="Pfam" id="PF00057">
    <property type="entry name" value="Ldl_recept_a"/>
    <property type="match status" value="5"/>
</dbReference>
<name>A0AAV8VR25_9CUCU</name>
<dbReference type="Gene3D" id="4.10.400.10">
    <property type="entry name" value="Low-density Lipoprotein Receptor"/>
    <property type="match status" value="6"/>
</dbReference>
<keyword evidence="12" id="KW-1185">Reference proteome</keyword>
<keyword evidence="8" id="KW-0675">Receptor</keyword>
<feature type="disulfide bond" evidence="10">
    <location>
        <begin position="93"/>
        <end position="111"/>
    </location>
</feature>
<dbReference type="InterPro" id="IPR051221">
    <property type="entry name" value="LDLR-related"/>
</dbReference>
<organism evidence="11 12">
    <name type="scientific">Exocentrus adspersus</name>
    <dbReference type="NCBI Taxonomy" id="1586481"/>
    <lineage>
        <taxon>Eukaryota</taxon>
        <taxon>Metazoa</taxon>
        <taxon>Ecdysozoa</taxon>
        <taxon>Arthropoda</taxon>
        <taxon>Hexapoda</taxon>
        <taxon>Insecta</taxon>
        <taxon>Pterygota</taxon>
        <taxon>Neoptera</taxon>
        <taxon>Endopterygota</taxon>
        <taxon>Coleoptera</taxon>
        <taxon>Polyphaga</taxon>
        <taxon>Cucujiformia</taxon>
        <taxon>Chrysomeloidea</taxon>
        <taxon>Cerambycidae</taxon>
        <taxon>Lamiinae</taxon>
        <taxon>Acanthocinini</taxon>
        <taxon>Exocentrus</taxon>
    </lineage>
</organism>
<reference evidence="11 12" key="1">
    <citation type="journal article" date="2023" name="Insect Mol. Biol.">
        <title>Genome sequencing provides insights into the evolution of gene families encoding plant cell wall-degrading enzymes in longhorned beetles.</title>
        <authorList>
            <person name="Shin N.R."/>
            <person name="Okamura Y."/>
            <person name="Kirsch R."/>
            <person name="Pauchet Y."/>
        </authorList>
    </citation>
    <scope>NUCLEOTIDE SEQUENCE [LARGE SCALE GENOMIC DNA]</scope>
    <source>
        <strain evidence="11">EAD_L_NR</strain>
    </source>
</reference>
<dbReference type="PROSITE" id="PS01209">
    <property type="entry name" value="LDLRA_1"/>
    <property type="match status" value="3"/>
</dbReference>
<feature type="disulfide bond" evidence="10">
    <location>
        <begin position="253"/>
        <end position="271"/>
    </location>
</feature>
<dbReference type="SUPFAM" id="SSF57424">
    <property type="entry name" value="LDL receptor-like module"/>
    <property type="match status" value="6"/>
</dbReference>
<comment type="caution">
    <text evidence="10">Lacks conserved residue(s) required for the propagation of feature annotation.</text>
</comment>
<dbReference type="InterPro" id="IPR036055">
    <property type="entry name" value="LDL_receptor-like_sf"/>
</dbReference>
<dbReference type="PROSITE" id="PS50068">
    <property type="entry name" value="LDLRA_2"/>
    <property type="match status" value="6"/>
</dbReference>
<evidence type="ECO:0000256" key="2">
    <source>
        <dbReference type="ARBA" id="ARBA00022692"/>
    </source>
</evidence>
<dbReference type="GO" id="GO:0005886">
    <property type="term" value="C:plasma membrane"/>
    <property type="evidence" value="ECO:0007669"/>
    <property type="project" value="TreeGrafter"/>
</dbReference>
<feature type="disulfide bond" evidence="10">
    <location>
        <begin position="227"/>
        <end position="242"/>
    </location>
</feature>
<evidence type="ECO:0000313" key="11">
    <source>
        <dbReference type="EMBL" id="KAJ8916703.1"/>
    </source>
</evidence>
<evidence type="ECO:0000256" key="7">
    <source>
        <dbReference type="ARBA" id="ARBA00023157"/>
    </source>
</evidence>
<evidence type="ECO:0000256" key="1">
    <source>
        <dbReference type="ARBA" id="ARBA00004167"/>
    </source>
</evidence>
<accession>A0AAV8VR25</accession>
<dbReference type="FunFam" id="4.10.400.10:FF:000065">
    <property type="entry name" value="Transmembrane protease serine 7"/>
    <property type="match status" value="1"/>
</dbReference>
<feature type="disulfide bond" evidence="10">
    <location>
        <begin position="265"/>
        <end position="280"/>
    </location>
</feature>
<dbReference type="PANTHER" id="PTHR22722">
    <property type="entry name" value="LOW-DENSITY LIPOPROTEIN RECEPTOR-RELATED PROTEIN 2-RELATED"/>
    <property type="match status" value="1"/>
</dbReference>
<evidence type="ECO:0000256" key="4">
    <source>
        <dbReference type="ARBA" id="ARBA00022737"/>
    </source>
</evidence>
<dbReference type="InterPro" id="IPR023415">
    <property type="entry name" value="LDLR_class-A_CS"/>
</dbReference>
<keyword evidence="9" id="KW-0325">Glycoprotein</keyword>
<evidence type="ECO:0000256" key="8">
    <source>
        <dbReference type="ARBA" id="ARBA00023170"/>
    </source>
</evidence>
<gene>
    <name evidence="11" type="ORF">NQ315_013907</name>
</gene>
<keyword evidence="7 10" id="KW-1015">Disulfide bond</keyword>
<keyword evidence="3" id="KW-0732">Signal</keyword>
<dbReference type="AlphaFoldDB" id="A0AAV8VR25"/>
<dbReference type="PRINTS" id="PR00261">
    <property type="entry name" value="LDLRECEPTOR"/>
</dbReference>
<dbReference type="InterPro" id="IPR002172">
    <property type="entry name" value="LDrepeatLR_classA_rpt"/>
</dbReference>
<keyword evidence="4" id="KW-0677">Repeat</keyword>
<dbReference type="GO" id="GO:0043235">
    <property type="term" value="C:receptor complex"/>
    <property type="evidence" value="ECO:0007669"/>
    <property type="project" value="TreeGrafter"/>
</dbReference>
<evidence type="ECO:0000313" key="12">
    <source>
        <dbReference type="Proteomes" id="UP001159042"/>
    </source>
</evidence>
<proteinExistence type="predicted"/>
<dbReference type="SMART" id="SM00192">
    <property type="entry name" value="LDLa"/>
    <property type="match status" value="6"/>
</dbReference>
<keyword evidence="2" id="KW-0812">Transmembrane</keyword>
<dbReference type="EMBL" id="JANEYG010000040">
    <property type="protein sequence ID" value="KAJ8916703.1"/>
    <property type="molecule type" value="Genomic_DNA"/>
</dbReference>
<evidence type="ECO:0000256" key="10">
    <source>
        <dbReference type="PROSITE-ProRule" id="PRU00124"/>
    </source>
</evidence>
<comment type="caution">
    <text evidence="11">The sequence shown here is derived from an EMBL/GenBank/DDBJ whole genome shotgun (WGS) entry which is preliminary data.</text>
</comment>
<dbReference type="CDD" id="cd00112">
    <property type="entry name" value="LDLa"/>
    <property type="match status" value="6"/>
</dbReference>